<feature type="transmembrane region" description="Helical" evidence="2">
    <location>
        <begin position="283"/>
        <end position="303"/>
    </location>
</feature>
<keyword evidence="2" id="KW-1133">Transmembrane helix</keyword>
<evidence type="ECO:0000256" key="1">
    <source>
        <dbReference type="SAM" id="MobiDB-lite"/>
    </source>
</evidence>
<sequence length="484" mass="50397">MHTQDARTSKSQCAEACPVSWRYISYPTSGAGCVPVPSSLIPRRFVVPYPFPSGAYATHLRYTGAVDSPATLLVKMGHARLPFFYRLSLVFLSTQVVHSWAAPIPNYTFTLFGVPITIYTGNNGAGGANTITTSTSPIRTQATTTTTQRTAHGTTTTTTSTHTAPDSTLTAQQAPTTSAATPTTATPTAATPATASPTTVPQIVAAGSSAAAHLSDTTSEHNAPAASSITAASAVVPSLLTDLSTDAAGSAPDLSSMVSEPAAASPSSTDIISVSSSSNKSALVANILIPLIIFFVLLAAGLVHKRRCARAKKHAAEIDGHVVPYMLEFSSSDGDAWTRFDGTPPPAQLAAPERALGTSAAPVGAYSISSTAPTLSYSVPRTDDWRSALAHLTTNYRQSMVSGSALAYMTAGDRHSVVSDASYYQETSSGADVLRPSGDTRSSPSPVASDSDESRSMALSDAYSSRHLTADHPTPPPLYHYQLR</sequence>
<evidence type="ECO:0000256" key="2">
    <source>
        <dbReference type="SAM" id="Phobius"/>
    </source>
</evidence>
<gene>
    <name evidence="3" type="ORF">DFH08DRAFT_430677</name>
</gene>
<dbReference type="PROSITE" id="PS51257">
    <property type="entry name" value="PROKAR_LIPOPROTEIN"/>
    <property type="match status" value="1"/>
</dbReference>
<dbReference type="EMBL" id="JARIHO010000067">
    <property type="protein sequence ID" value="KAJ7314412.1"/>
    <property type="molecule type" value="Genomic_DNA"/>
</dbReference>
<name>A0AAD7EDK0_9AGAR</name>
<feature type="compositionally biased region" description="Polar residues" evidence="1">
    <location>
        <begin position="439"/>
        <end position="448"/>
    </location>
</feature>
<keyword evidence="4" id="KW-1185">Reference proteome</keyword>
<keyword evidence="2" id="KW-0812">Transmembrane</keyword>
<accession>A0AAD7EDK0</accession>
<protein>
    <submittedName>
        <fullName evidence="3">Uncharacterized protein</fullName>
    </submittedName>
</protein>
<reference evidence="3" key="1">
    <citation type="submission" date="2023-03" db="EMBL/GenBank/DDBJ databases">
        <title>Massive genome expansion in bonnet fungi (Mycena s.s.) driven by repeated elements and novel gene families across ecological guilds.</title>
        <authorList>
            <consortium name="Lawrence Berkeley National Laboratory"/>
            <person name="Harder C.B."/>
            <person name="Miyauchi S."/>
            <person name="Viragh M."/>
            <person name="Kuo A."/>
            <person name="Thoen E."/>
            <person name="Andreopoulos B."/>
            <person name="Lu D."/>
            <person name="Skrede I."/>
            <person name="Drula E."/>
            <person name="Henrissat B."/>
            <person name="Morin E."/>
            <person name="Kohler A."/>
            <person name="Barry K."/>
            <person name="LaButti K."/>
            <person name="Morin E."/>
            <person name="Salamov A."/>
            <person name="Lipzen A."/>
            <person name="Mereny Z."/>
            <person name="Hegedus B."/>
            <person name="Baldrian P."/>
            <person name="Stursova M."/>
            <person name="Weitz H."/>
            <person name="Taylor A."/>
            <person name="Grigoriev I.V."/>
            <person name="Nagy L.G."/>
            <person name="Martin F."/>
            <person name="Kauserud H."/>
        </authorList>
    </citation>
    <scope>NUCLEOTIDE SEQUENCE</scope>
    <source>
        <strain evidence="3">CBHHK002</strain>
    </source>
</reference>
<feature type="region of interest" description="Disordered" evidence="1">
    <location>
        <begin position="130"/>
        <end position="197"/>
    </location>
</feature>
<evidence type="ECO:0000313" key="4">
    <source>
        <dbReference type="Proteomes" id="UP001218218"/>
    </source>
</evidence>
<feature type="region of interest" description="Disordered" evidence="1">
    <location>
        <begin position="250"/>
        <end position="271"/>
    </location>
</feature>
<comment type="caution">
    <text evidence="3">The sequence shown here is derived from an EMBL/GenBank/DDBJ whole genome shotgun (WGS) entry which is preliminary data.</text>
</comment>
<feature type="region of interest" description="Disordered" evidence="1">
    <location>
        <begin position="428"/>
        <end position="484"/>
    </location>
</feature>
<dbReference type="AlphaFoldDB" id="A0AAD7EDK0"/>
<organism evidence="3 4">
    <name type="scientific">Mycena albidolilacea</name>
    <dbReference type="NCBI Taxonomy" id="1033008"/>
    <lineage>
        <taxon>Eukaryota</taxon>
        <taxon>Fungi</taxon>
        <taxon>Dikarya</taxon>
        <taxon>Basidiomycota</taxon>
        <taxon>Agaricomycotina</taxon>
        <taxon>Agaricomycetes</taxon>
        <taxon>Agaricomycetidae</taxon>
        <taxon>Agaricales</taxon>
        <taxon>Marasmiineae</taxon>
        <taxon>Mycenaceae</taxon>
        <taxon>Mycena</taxon>
    </lineage>
</organism>
<keyword evidence="2" id="KW-0472">Membrane</keyword>
<evidence type="ECO:0000313" key="3">
    <source>
        <dbReference type="EMBL" id="KAJ7314412.1"/>
    </source>
</evidence>
<proteinExistence type="predicted"/>
<dbReference type="Proteomes" id="UP001218218">
    <property type="component" value="Unassembled WGS sequence"/>
</dbReference>